<evidence type="ECO:0000313" key="3">
    <source>
        <dbReference type="EMBL" id="GMR39843.1"/>
    </source>
</evidence>
<evidence type="ECO:0000256" key="1">
    <source>
        <dbReference type="SAM" id="MobiDB-lite"/>
    </source>
</evidence>
<evidence type="ECO:0000256" key="2">
    <source>
        <dbReference type="SAM" id="SignalP"/>
    </source>
</evidence>
<name>A0AAN5C718_9BILA</name>
<protein>
    <recommendedName>
        <fullName evidence="5">Secreted protein</fullName>
    </recommendedName>
</protein>
<proteinExistence type="predicted"/>
<reference evidence="4" key="1">
    <citation type="submission" date="2022-10" db="EMBL/GenBank/DDBJ databases">
        <title>Genome assembly of Pristionchus species.</title>
        <authorList>
            <person name="Yoshida K."/>
            <person name="Sommer R.J."/>
        </authorList>
    </citation>
    <scope>NUCLEOTIDE SEQUENCE [LARGE SCALE GENOMIC DNA]</scope>
    <source>
        <strain evidence="4">RS5460</strain>
    </source>
</reference>
<feature type="non-terminal residue" evidence="3">
    <location>
        <position position="1"/>
    </location>
</feature>
<gene>
    <name evidence="3" type="ORF">PMAYCL1PPCAC_10038</name>
</gene>
<organism evidence="3 4">
    <name type="scientific">Pristionchus mayeri</name>
    <dbReference type="NCBI Taxonomy" id="1317129"/>
    <lineage>
        <taxon>Eukaryota</taxon>
        <taxon>Metazoa</taxon>
        <taxon>Ecdysozoa</taxon>
        <taxon>Nematoda</taxon>
        <taxon>Chromadorea</taxon>
        <taxon>Rhabditida</taxon>
        <taxon>Rhabditina</taxon>
        <taxon>Diplogasteromorpha</taxon>
        <taxon>Diplogasteroidea</taxon>
        <taxon>Neodiplogasteridae</taxon>
        <taxon>Pristionchus</taxon>
    </lineage>
</organism>
<keyword evidence="4" id="KW-1185">Reference proteome</keyword>
<dbReference type="EMBL" id="BTRK01000003">
    <property type="protein sequence ID" value="GMR39843.1"/>
    <property type="molecule type" value="Genomic_DNA"/>
</dbReference>
<dbReference type="Proteomes" id="UP001328107">
    <property type="component" value="Unassembled WGS sequence"/>
</dbReference>
<evidence type="ECO:0000313" key="4">
    <source>
        <dbReference type="Proteomes" id="UP001328107"/>
    </source>
</evidence>
<evidence type="ECO:0008006" key="5">
    <source>
        <dbReference type="Google" id="ProtNLM"/>
    </source>
</evidence>
<sequence length="183" mass="20668">FQMLKLFLLGCLALAAAYSTPKKEPKMPELDDPEDYDSPVANHWPLGRDPLPEEQAQEAAAQKFQQREAAQIKIEAILKAKMAAAAAAKKASSTHAPSNIVMDEPTGFTEPRPLGYGLVLRAGDMVRRVQRFLNNYEQQNPGASEEDWMIAFLDEMKSIDEEDNHILTDRLFTVLKERRTHHH</sequence>
<feature type="region of interest" description="Disordered" evidence="1">
    <location>
        <begin position="22"/>
        <end position="59"/>
    </location>
</feature>
<accession>A0AAN5C718</accession>
<comment type="caution">
    <text evidence="3">The sequence shown here is derived from an EMBL/GenBank/DDBJ whole genome shotgun (WGS) entry which is preliminary data.</text>
</comment>
<feature type="chain" id="PRO_5043053246" description="Secreted protein" evidence="2">
    <location>
        <begin position="18"/>
        <end position="183"/>
    </location>
</feature>
<dbReference type="AlphaFoldDB" id="A0AAN5C718"/>
<feature type="signal peptide" evidence="2">
    <location>
        <begin position="1"/>
        <end position="17"/>
    </location>
</feature>
<keyword evidence="2" id="KW-0732">Signal</keyword>